<comment type="caution">
    <text evidence="3">The sequence shown here is derived from an EMBL/GenBank/DDBJ whole genome shotgun (WGS) entry which is preliminary data.</text>
</comment>
<evidence type="ECO:0000256" key="1">
    <source>
        <dbReference type="SAM" id="MobiDB-lite"/>
    </source>
</evidence>
<feature type="non-terminal residue" evidence="3">
    <location>
        <position position="1"/>
    </location>
</feature>
<dbReference type="Gene3D" id="1.20.58.340">
    <property type="entry name" value="Magnesium transport protein CorA, transmembrane region"/>
    <property type="match status" value="1"/>
</dbReference>
<dbReference type="EMBL" id="JAANYQ010000004">
    <property type="protein sequence ID" value="KAF4124322.1"/>
    <property type="molecule type" value="Genomic_DNA"/>
</dbReference>
<feature type="region of interest" description="Disordered" evidence="1">
    <location>
        <begin position="248"/>
        <end position="271"/>
    </location>
</feature>
<dbReference type="AlphaFoldDB" id="A0A9P5D2X1"/>
<dbReference type="RefSeq" id="XP_035322974.1">
    <property type="nucleotide sequence ID" value="XM_035466962.1"/>
</dbReference>
<keyword evidence="2" id="KW-1133">Transmembrane helix</keyword>
<name>A0A9P5D2X1_9HYPO</name>
<feature type="transmembrane region" description="Helical" evidence="2">
    <location>
        <begin position="451"/>
        <end position="474"/>
    </location>
</feature>
<evidence type="ECO:0000256" key="2">
    <source>
        <dbReference type="SAM" id="Phobius"/>
    </source>
</evidence>
<protein>
    <submittedName>
        <fullName evidence="3">Uncharacterized protein</fullName>
    </submittedName>
</protein>
<feature type="transmembrane region" description="Helical" evidence="2">
    <location>
        <begin position="406"/>
        <end position="424"/>
    </location>
</feature>
<organism evidence="3 4">
    <name type="scientific">Geosmithia morbida</name>
    <dbReference type="NCBI Taxonomy" id="1094350"/>
    <lineage>
        <taxon>Eukaryota</taxon>
        <taxon>Fungi</taxon>
        <taxon>Dikarya</taxon>
        <taxon>Ascomycota</taxon>
        <taxon>Pezizomycotina</taxon>
        <taxon>Sordariomycetes</taxon>
        <taxon>Hypocreomycetidae</taxon>
        <taxon>Hypocreales</taxon>
        <taxon>Bionectriaceae</taxon>
        <taxon>Geosmithia</taxon>
    </lineage>
</organism>
<evidence type="ECO:0000313" key="4">
    <source>
        <dbReference type="Proteomes" id="UP000749293"/>
    </source>
</evidence>
<dbReference type="OrthoDB" id="3642468at2759"/>
<accession>A0A9P5D2X1</accession>
<gene>
    <name evidence="3" type="ORF">GMORB2_4988</name>
</gene>
<evidence type="ECO:0000313" key="3">
    <source>
        <dbReference type="EMBL" id="KAF4124322.1"/>
    </source>
</evidence>
<reference evidence="3" key="1">
    <citation type="submission" date="2020-03" db="EMBL/GenBank/DDBJ databases">
        <title>Site-based positive gene gene selection in Geosmithia morbida across the United States reveals a broad range of putative effectors and factors for local host and environmental adapation.</title>
        <authorList>
            <person name="Onufrak A."/>
            <person name="Murdoch R.W."/>
            <person name="Gazis R."/>
            <person name="Huff M."/>
            <person name="Staton M."/>
            <person name="Klingeman W."/>
            <person name="Hadziabdic D."/>
        </authorList>
    </citation>
    <scope>NUCLEOTIDE SEQUENCE</scope>
    <source>
        <strain evidence="3">1262</strain>
    </source>
</reference>
<sequence length="506" mass="56366">MQDDGVFRIISQGVNSGKLPDFPNSVQSTVNISVIDFWLYHGNNKHVRCKKEIVPPNSQEEFLNKRVGDDGESLLFRLVWATADSDYPENNLSRSIRERVLGHFGLGFAYQYANTFFSGITSLSSERLQDSYRQAHVFCYKPNMGAVWSHTVPKGDKGFTECLVMSHISGNDSPEKGAEQAAKSLEKLYRLLSSIAWDPNLCRSAAFPAYLFSLMLGMEMDATMYETVMELRTIESMTGHHSYKHRKNWNGAGDPGDQASTAGQDGDGAGGVAASSAGKAYIHASQYGHHGEAATRKRLEADALAELSSEVPGHATKLASVRRKAKVVKELLDFIKAMSGDDEKLMRDNAGVLQQRLEMQKMEAQHLRERVEIQIQAVFHLISKNDYMDNLEVANQNKRISESMKALAIVTMFFLPGSFVSALFSTPCFNWDTVDERNFESIGVGVTPQFWLYWSLTAPLTALTFIVYACWLWIQHEKEVVRLRAGGIGNPAPPTMMSQLVQAPGI</sequence>
<proteinExistence type="predicted"/>
<keyword evidence="2" id="KW-0812">Transmembrane</keyword>
<dbReference type="GeneID" id="55971216"/>
<dbReference type="Proteomes" id="UP000749293">
    <property type="component" value="Unassembled WGS sequence"/>
</dbReference>
<keyword evidence="4" id="KW-1185">Reference proteome</keyword>
<keyword evidence="2" id="KW-0472">Membrane</keyword>